<feature type="domain" description="N-acetyltransferase" evidence="3">
    <location>
        <begin position="3"/>
        <end position="165"/>
    </location>
</feature>
<organism evidence="4 5">
    <name type="scientific">Paenibacillus provencensis</name>
    <dbReference type="NCBI Taxonomy" id="441151"/>
    <lineage>
        <taxon>Bacteria</taxon>
        <taxon>Bacillati</taxon>
        <taxon>Bacillota</taxon>
        <taxon>Bacilli</taxon>
        <taxon>Bacillales</taxon>
        <taxon>Paenibacillaceae</taxon>
        <taxon>Paenibacillus</taxon>
    </lineage>
</organism>
<dbReference type="CDD" id="cd04301">
    <property type="entry name" value="NAT_SF"/>
    <property type="match status" value="1"/>
</dbReference>
<evidence type="ECO:0000313" key="4">
    <source>
        <dbReference type="EMBL" id="MFD1127815.1"/>
    </source>
</evidence>
<dbReference type="PROSITE" id="PS51186">
    <property type="entry name" value="GNAT"/>
    <property type="match status" value="1"/>
</dbReference>
<dbReference type="NCBIfam" id="NF040503">
    <property type="entry name" value="resist_ArsN1a"/>
    <property type="match status" value="1"/>
</dbReference>
<keyword evidence="1" id="KW-0808">Transferase</keyword>
<dbReference type="Gene3D" id="3.40.630.30">
    <property type="match status" value="1"/>
</dbReference>
<dbReference type="PANTHER" id="PTHR43072:SF23">
    <property type="entry name" value="UPF0039 PROTEIN C11D3.02C"/>
    <property type="match status" value="1"/>
</dbReference>
<dbReference type="Pfam" id="PF13420">
    <property type="entry name" value="Acetyltransf_4"/>
    <property type="match status" value="1"/>
</dbReference>
<evidence type="ECO:0000256" key="2">
    <source>
        <dbReference type="ARBA" id="ARBA00023315"/>
    </source>
</evidence>
<dbReference type="PANTHER" id="PTHR43072">
    <property type="entry name" value="N-ACETYLTRANSFERASE"/>
    <property type="match status" value="1"/>
</dbReference>
<evidence type="ECO:0000259" key="3">
    <source>
        <dbReference type="PROSITE" id="PS51186"/>
    </source>
</evidence>
<dbReference type="Proteomes" id="UP001597169">
    <property type="component" value="Unassembled WGS sequence"/>
</dbReference>
<accession>A0ABW3Q0V7</accession>
<keyword evidence="5" id="KW-1185">Reference proteome</keyword>
<dbReference type="EMBL" id="JBHTKX010000001">
    <property type="protein sequence ID" value="MFD1127815.1"/>
    <property type="molecule type" value="Genomic_DNA"/>
</dbReference>
<keyword evidence="2" id="KW-0012">Acyltransferase</keyword>
<dbReference type="RefSeq" id="WP_251581588.1">
    <property type="nucleotide sequence ID" value="NZ_JBHTKX010000001.1"/>
</dbReference>
<name>A0ABW3Q0V7_9BACL</name>
<gene>
    <name evidence="4" type="ORF">ACFQ3J_06470</name>
</gene>
<sequence>MQIRIRPAIENDAQGIMEIYNYSIVVERNATYETTPKTLEDRTQWIRSQGDRYPILVAEINDQIIGWASVSSYRTRECYRGVGEFSVYVHKDFRKQNVGYKLLDELLKVCKDAGYWKLLSRIFTFNQGSRKLCERCGFREVGIYEKHAKLGDEWLDVVIVEKTISENII</sequence>
<protein>
    <submittedName>
        <fullName evidence="4">Arsinothricin resistance N-acetyltransferase ArsN1 family A</fullName>
    </submittedName>
</protein>
<reference evidence="5" key="1">
    <citation type="journal article" date="2019" name="Int. J. Syst. Evol. Microbiol.">
        <title>The Global Catalogue of Microorganisms (GCM) 10K type strain sequencing project: providing services to taxonomists for standard genome sequencing and annotation.</title>
        <authorList>
            <consortium name="The Broad Institute Genomics Platform"/>
            <consortium name="The Broad Institute Genome Sequencing Center for Infectious Disease"/>
            <person name="Wu L."/>
            <person name="Ma J."/>
        </authorList>
    </citation>
    <scope>NUCLEOTIDE SEQUENCE [LARGE SCALE GENOMIC DNA]</scope>
    <source>
        <strain evidence="5">CCUG 53519</strain>
    </source>
</reference>
<proteinExistence type="predicted"/>
<evidence type="ECO:0000313" key="5">
    <source>
        <dbReference type="Proteomes" id="UP001597169"/>
    </source>
</evidence>
<dbReference type="InterPro" id="IPR000182">
    <property type="entry name" value="GNAT_dom"/>
</dbReference>
<comment type="caution">
    <text evidence="4">The sequence shown here is derived from an EMBL/GenBank/DDBJ whole genome shotgun (WGS) entry which is preliminary data.</text>
</comment>
<dbReference type="SUPFAM" id="SSF55729">
    <property type="entry name" value="Acyl-CoA N-acyltransferases (Nat)"/>
    <property type="match status" value="1"/>
</dbReference>
<evidence type="ECO:0000256" key="1">
    <source>
        <dbReference type="ARBA" id="ARBA00022679"/>
    </source>
</evidence>
<dbReference type="InterPro" id="IPR016181">
    <property type="entry name" value="Acyl_CoA_acyltransferase"/>
</dbReference>